<keyword evidence="3" id="KW-1185">Reference proteome</keyword>
<sequence>MSTGSAAPAGPQPQPPPVRVRRTHTSAMVITVLKDLPKSLKKQKNTDIVARNAERVLRHAQHVTNATLFPTDLRVLHGNKHPHEDDETKAAKSMTKKVCAEITVSPGMALPIAFHPYLRDLYNHDVYMPLSMFTYASLLNINTNAATMDTLKLNPLASGDKQIWVLNTATFELKTKTPAEAHWNAHFAFFTNSETPERNFPSIRAADIGLRKRCELYECDLAKEVTEQRIREPCHPLLFRWRPGPPPSAPNGGGGRGGGISSQHGGAPTPFQTGTDGDASAVVCLICAHRGHFYNACTATTSADGTPLHCVVQNCNISAAGSNKTLCRVWNVKGTTSNCTHDATRVVVPHFCFI</sequence>
<protein>
    <submittedName>
        <fullName evidence="2">Uncharacterized protein</fullName>
    </submittedName>
</protein>
<name>A0AAD7IH96_9AGAR</name>
<dbReference type="Proteomes" id="UP001215280">
    <property type="component" value="Unassembled WGS sequence"/>
</dbReference>
<dbReference type="AlphaFoldDB" id="A0AAD7IH96"/>
<evidence type="ECO:0000313" key="3">
    <source>
        <dbReference type="Proteomes" id="UP001215280"/>
    </source>
</evidence>
<feature type="compositionally biased region" description="Gly residues" evidence="1">
    <location>
        <begin position="251"/>
        <end position="260"/>
    </location>
</feature>
<gene>
    <name evidence="2" type="ORF">DFH07DRAFT_778076</name>
</gene>
<accession>A0AAD7IH96</accession>
<dbReference type="EMBL" id="JARJLG010000122">
    <property type="protein sequence ID" value="KAJ7741601.1"/>
    <property type="molecule type" value="Genomic_DNA"/>
</dbReference>
<reference evidence="2" key="1">
    <citation type="submission" date="2023-03" db="EMBL/GenBank/DDBJ databases">
        <title>Massive genome expansion in bonnet fungi (Mycena s.s.) driven by repeated elements and novel gene families across ecological guilds.</title>
        <authorList>
            <consortium name="Lawrence Berkeley National Laboratory"/>
            <person name="Harder C.B."/>
            <person name="Miyauchi S."/>
            <person name="Viragh M."/>
            <person name="Kuo A."/>
            <person name="Thoen E."/>
            <person name="Andreopoulos B."/>
            <person name="Lu D."/>
            <person name="Skrede I."/>
            <person name="Drula E."/>
            <person name="Henrissat B."/>
            <person name="Morin E."/>
            <person name="Kohler A."/>
            <person name="Barry K."/>
            <person name="LaButti K."/>
            <person name="Morin E."/>
            <person name="Salamov A."/>
            <person name="Lipzen A."/>
            <person name="Mereny Z."/>
            <person name="Hegedus B."/>
            <person name="Baldrian P."/>
            <person name="Stursova M."/>
            <person name="Weitz H."/>
            <person name="Taylor A."/>
            <person name="Grigoriev I.V."/>
            <person name="Nagy L.G."/>
            <person name="Martin F."/>
            <person name="Kauserud H."/>
        </authorList>
    </citation>
    <scope>NUCLEOTIDE SEQUENCE</scope>
    <source>
        <strain evidence="2">CBHHK188m</strain>
    </source>
</reference>
<evidence type="ECO:0000256" key="1">
    <source>
        <dbReference type="SAM" id="MobiDB-lite"/>
    </source>
</evidence>
<comment type="caution">
    <text evidence="2">The sequence shown here is derived from an EMBL/GenBank/DDBJ whole genome shotgun (WGS) entry which is preliminary data.</text>
</comment>
<evidence type="ECO:0000313" key="2">
    <source>
        <dbReference type="EMBL" id="KAJ7741601.1"/>
    </source>
</evidence>
<proteinExistence type="predicted"/>
<feature type="region of interest" description="Disordered" evidence="1">
    <location>
        <begin position="241"/>
        <end position="272"/>
    </location>
</feature>
<feature type="region of interest" description="Disordered" evidence="1">
    <location>
        <begin position="1"/>
        <end position="21"/>
    </location>
</feature>
<organism evidence="2 3">
    <name type="scientific">Mycena maculata</name>
    <dbReference type="NCBI Taxonomy" id="230809"/>
    <lineage>
        <taxon>Eukaryota</taxon>
        <taxon>Fungi</taxon>
        <taxon>Dikarya</taxon>
        <taxon>Basidiomycota</taxon>
        <taxon>Agaricomycotina</taxon>
        <taxon>Agaricomycetes</taxon>
        <taxon>Agaricomycetidae</taxon>
        <taxon>Agaricales</taxon>
        <taxon>Marasmiineae</taxon>
        <taxon>Mycenaceae</taxon>
        <taxon>Mycena</taxon>
    </lineage>
</organism>